<accession>A0ABN8NKQ6</accession>
<evidence type="ECO:0000313" key="9">
    <source>
        <dbReference type="EMBL" id="CAH3108759.1"/>
    </source>
</evidence>
<gene>
    <name evidence="9" type="ORF">PLOB_00017839</name>
</gene>
<feature type="transmembrane region" description="Helical" evidence="7">
    <location>
        <begin position="313"/>
        <end position="328"/>
    </location>
</feature>
<feature type="transmembrane region" description="Helical" evidence="7">
    <location>
        <begin position="273"/>
        <end position="292"/>
    </location>
</feature>
<feature type="transmembrane region" description="Helical" evidence="7">
    <location>
        <begin position="241"/>
        <end position="261"/>
    </location>
</feature>
<feature type="domain" description="G-protein coupled receptors family 1 profile" evidence="8">
    <location>
        <begin position="343"/>
        <end position="536"/>
    </location>
</feature>
<dbReference type="PANTHER" id="PTHR22750">
    <property type="entry name" value="G-PROTEIN COUPLED RECEPTOR"/>
    <property type="match status" value="1"/>
</dbReference>
<dbReference type="PRINTS" id="PR00237">
    <property type="entry name" value="GPCRRHODOPSN"/>
</dbReference>
<evidence type="ECO:0000313" key="10">
    <source>
        <dbReference type="Proteomes" id="UP001159405"/>
    </source>
</evidence>
<feature type="transmembrane region" description="Helical" evidence="7">
    <location>
        <begin position="33"/>
        <end position="58"/>
    </location>
</feature>
<dbReference type="Proteomes" id="UP001159405">
    <property type="component" value="Unassembled WGS sequence"/>
</dbReference>
<dbReference type="EMBL" id="CALNXK010000021">
    <property type="protein sequence ID" value="CAH3108759.1"/>
    <property type="molecule type" value="Genomic_DNA"/>
</dbReference>
<sequence length="536" mass="60399">MRHVGNTAKALPMMKKDFTTHSYLRKLKFYSTLVANCIVNAFFSYTAIALNTVTIQALRKTSQIPKTLKILLLSLAASDLSVGLLIQPLFIAFLLLRIEQSSNSVIYTVEIAYYTQHILFSSASFLGVVALTVDRYLAICLHLRYQELVTHRRVVAVVIATWVLSVILSLMTWIITRQVTLIILVTLQAVFIITTGFSYYKIYAIIRRLKNQICALQIQQAAQNDGMANAVRLRKTAVGTFYVYIAFLACYGPLFCVLLSLRIYGETTLLLQLWYYAMTLVFMNSSLNPLIYCLKMRQVRQVIIMEILRNIRFLKIAFLSVVPVSLVITCVWNAFLSSTAIALNIITIQALRKASSFPKTLQTLLLSLAADLGVGLLVQPLFKADLVLKTAERITNNCRICTLSLEIGQVLFASASFVGVVALTVDRFLAIHLHVRYQELVTHKRVVAAVISIWVFSALVSLLESIQIKSEVIFIILISTETVCYITTGLLYCKIYVAVQQHRNQIHALREQQILHFTCMSCLWLAIYHSTASDLP</sequence>
<feature type="transmembrane region" description="Helical" evidence="7">
    <location>
        <begin position="111"/>
        <end position="133"/>
    </location>
</feature>
<evidence type="ECO:0000256" key="4">
    <source>
        <dbReference type="ARBA" id="ARBA00022989"/>
    </source>
</evidence>
<dbReference type="Gene3D" id="1.20.1070.10">
    <property type="entry name" value="Rhodopsin 7-helix transmembrane proteins"/>
    <property type="match status" value="2"/>
</dbReference>
<evidence type="ECO:0000256" key="5">
    <source>
        <dbReference type="ARBA" id="ARBA00023136"/>
    </source>
</evidence>
<feature type="transmembrane region" description="Helical" evidence="7">
    <location>
        <begin position="402"/>
        <end position="425"/>
    </location>
</feature>
<keyword evidence="3 6" id="KW-0812">Transmembrane</keyword>
<dbReference type="PROSITE" id="PS00237">
    <property type="entry name" value="G_PROTEIN_RECEP_F1_1"/>
    <property type="match status" value="2"/>
</dbReference>
<feature type="transmembrane region" description="Helical" evidence="7">
    <location>
        <begin position="154"/>
        <end position="175"/>
    </location>
</feature>
<reference evidence="9 10" key="1">
    <citation type="submission" date="2022-05" db="EMBL/GenBank/DDBJ databases">
        <authorList>
            <consortium name="Genoscope - CEA"/>
            <person name="William W."/>
        </authorList>
    </citation>
    <scope>NUCLEOTIDE SEQUENCE [LARGE SCALE GENOMIC DNA]</scope>
</reference>
<keyword evidence="5 7" id="KW-0472">Membrane</keyword>
<proteinExistence type="inferred from homology"/>
<evidence type="ECO:0000256" key="3">
    <source>
        <dbReference type="ARBA" id="ARBA00022692"/>
    </source>
</evidence>
<comment type="similarity">
    <text evidence="6">Belongs to the G-protein coupled receptor 1 family.</text>
</comment>
<evidence type="ECO:0000256" key="1">
    <source>
        <dbReference type="ARBA" id="ARBA00004651"/>
    </source>
</evidence>
<comment type="caution">
    <text evidence="9">The sequence shown here is derived from an EMBL/GenBank/DDBJ whole genome shotgun (WGS) entry which is preliminary data.</text>
</comment>
<comment type="subcellular location">
    <subcellularLocation>
        <location evidence="1">Cell membrane</location>
        <topology evidence="1">Multi-pass membrane protein</topology>
    </subcellularLocation>
</comment>
<protein>
    <recommendedName>
        <fullName evidence="8">G-protein coupled receptors family 1 profile domain-containing protein</fullName>
    </recommendedName>
</protein>
<keyword evidence="6" id="KW-0675">Receptor</keyword>
<feature type="domain" description="G-protein coupled receptors family 1 profile" evidence="8">
    <location>
        <begin position="50"/>
        <end position="292"/>
    </location>
</feature>
<feature type="transmembrane region" description="Helical" evidence="7">
    <location>
        <begin position="181"/>
        <end position="200"/>
    </location>
</feature>
<dbReference type="InterPro" id="IPR000276">
    <property type="entry name" value="GPCR_Rhodpsn"/>
</dbReference>
<dbReference type="PROSITE" id="PS50262">
    <property type="entry name" value="G_PROTEIN_RECEP_F1_2"/>
    <property type="match status" value="2"/>
</dbReference>
<dbReference type="InterPro" id="IPR017452">
    <property type="entry name" value="GPCR_Rhodpsn_7TM"/>
</dbReference>
<feature type="transmembrane region" description="Helical" evidence="7">
    <location>
        <begin position="472"/>
        <end position="493"/>
    </location>
</feature>
<name>A0ABN8NKQ6_9CNID</name>
<feature type="transmembrane region" description="Helical" evidence="7">
    <location>
        <begin position="514"/>
        <end position="531"/>
    </location>
</feature>
<evidence type="ECO:0000256" key="6">
    <source>
        <dbReference type="RuleBase" id="RU000688"/>
    </source>
</evidence>
<evidence type="ECO:0000256" key="7">
    <source>
        <dbReference type="SAM" id="Phobius"/>
    </source>
</evidence>
<keyword evidence="6" id="KW-0807">Transducer</keyword>
<keyword evidence="10" id="KW-1185">Reference proteome</keyword>
<keyword evidence="2" id="KW-1003">Cell membrane</keyword>
<keyword evidence="4 7" id="KW-1133">Transmembrane helix</keyword>
<feature type="transmembrane region" description="Helical" evidence="7">
    <location>
        <begin position="446"/>
        <end position="466"/>
    </location>
</feature>
<feature type="transmembrane region" description="Helical" evidence="7">
    <location>
        <begin position="70"/>
        <end position="96"/>
    </location>
</feature>
<dbReference type="SUPFAM" id="SSF81321">
    <property type="entry name" value="Family A G protein-coupled receptor-like"/>
    <property type="match status" value="2"/>
</dbReference>
<organism evidence="9 10">
    <name type="scientific">Porites lobata</name>
    <dbReference type="NCBI Taxonomy" id="104759"/>
    <lineage>
        <taxon>Eukaryota</taxon>
        <taxon>Metazoa</taxon>
        <taxon>Cnidaria</taxon>
        <taxon>Anthozoa</taxon>
        <taxon>Hexacorallia</taxon>
        <taxon>Scleractinia</taxon>
        <taxon>Fungiina</taxon>
        <taxon>Poritidae</taxon>
        <taxon>Porites</taxon>
    </lineage>
</organism>
<keyword evidence="6" id="KW-0297">G-protein coupled receptor</keyword>
<evidence type="ECO:0000256" key="2">
    <source>
        <dbReference type="ARBA" id="ARBA00022475"/>
    </source>
</evidence>
<dbReference type="Pfam" id="PF00001">
    <property type="entry name" value="7tm_1"/>
    <property type="match status" value="2"/>
</dbReference>
<dbReference type="CDD" id="cd00637">
    <property type="entry name" value="7tm_classA_rhodopsin-like"/>
    <property type="match status" value="1"/>
</dbReference>
<evidence type="ECO:0000259" key="8">
    <source>
        <dbReference type="PROSITE" id="PS50262"/>
    </source>
</evidence>